<dbReference type="Gene3D" id="1.10.260.40">
    <property type="entry name" value="lambda repressor-like DNA-binding domains"/>
    <property type="match status" value="1"/>
</dbReference>
<dbReference type="InterPro" id="IPR046335">
    <property type="entry name" value="LacI/GalR-like_sensor"/>
</dbReference>
<protein>
    <submittedName>
        <fullName evidence="6">LacI family DNA-binding transcriptional regulator</fullName>
    </submittedName>
</protein>
<dbReference type="SMART" id="SM00354">
    <property type="entry name" value="HTH_LACI"/>
    <property type="match status" value="1"/>
</dbReference>
<dbReference type="GeneID" id="93166120"/>
<evidence type="ECO:0000313" key="7">
    <source>
        <dbReference type="Proteomes" id="UP000708338"/>
    </source>
</evidence>
<dbReference type="PROSITE" id="PS50932">
    <property type="entry name" value="HTH_LACI_2"/>
    <property type="match status" value="1"/>
</dbReference>
<name>A0AA41FJN4_9FIRM</name>
<dbReference type="Pfam" id="PF00356">
    <property type="entry name" value="LacI"/>
    <property type="match status" value="1"/>
</dbReference>
<evidence type="ECO:0000256" key="3">
    <source>
        <dbReference type="ARBA" id="ARBA00023163"/>
    </source>
</evidence>
<dbReference type="EMBL" id="WQPS01000081">
    <property type="protein sequence ID" value="MBT9812841.1"/>
    <property type="molecule type" value="Genomic_DNA"/>
</dbReference>
<evidence type="ECO:0000259" key="4">
    <source>
        <dbReference type="PROSITE" id="PS50932"/>
    </source>
</evidence>
<dbReference type="Proteomes" id="UP000708338">
    <property type="component" value="Unassembled WGS sequence"/>
</dbReference>
<sequence length="361" mass="40800">MIRKLQGLFKDVYCILSAFRKGRNHMTVRELAKQIGVSPATISIVLNGKKGVSEETRKKVLDALKTYQYMPPVRKPKSGKNVLVVKFYKSGLLVEENQGFITMIIDSIEEQLRAEQIGMTLTVVKTGLKSALDSLDYSKYCGMFLIATEVMREDFVHLDSIPIPYVVVDNTVPNHYCSSVCMNNGENVYIALQYLRKCGHTELGYLGSTTGAENFNERHDAFIKYVKEMDFHFDPRNEFRVKPTMLGARDDFARVLEQKPILPPCFFAENDTIALGAMKALKEKGYKIPQDVSLMGFDDIPYSSISSPALTTIHVQRNIMGKQSVIQLMQLIEDPRFMPMKTQITGRLVVRSSVKDLTSVL</sequence>
<evidence type="ECO:0000256" key="2">
    <source>
        <dbReference type="ARBA" id="ARBA00023125"/>
    </source>
</evidence>
<accession>A0AA41FJN4</accession>
<keyword evidence="2 6" id="KW-0238">DNA-binding</keyword>
<keyword evidence="3" id="KW-0804">Transcription</keyword>
<evidence type="ECO:0000313" key="6">
    <source>
        <dbReference type="EMBL" id="MBT9812841.1"/>
    </source>
</evidence>
<gene>
    <name evidence="6" type="ORF">GPL26_24965</name>
</gene>
<dbReference type="Gene3D" id="3.40.50.2300">
    <property type="match status" value="2"/>
</dbReference>
<dbReference type="PROSITE" id="PS50943">
    <property type="entry name" value="HTH_CROC1"/>
    <property type="match status" value="1"/>
</dbReference>
<dbReference type="InterPro" id="IPR000843">
    <property type="entry name" value="HTH_LacI"/>
</dbReference>
<organism evidence="6 7">
    <name type="scientific">Enterocloster citroniae</name>
    <dbReference type="NCBI Taxonomy" id="358743"/>
    <lineage>
        <taxon>Bacteria</taxon>
        <taxon>Bacillati</taxon>
        <taxon>Bacillota</taxon>
        <taxon>Clostridia</taxon>
        <taxon>Lachnospirales</taxon>
        <taxon>Lachnospiraceae</taxon>
        <taxon>Enterocloster</taxon>
    </lineage>
</organism>
<dbReference type="InterPro" id="IPR028082">
    <property type="entry name" value="Peripla_BP_I"/>
</dbReference>
<comment type="caution">
    <text evidence="6">The sequence shown here is derived from an EMBL/GenBank/DDBJ whole genome shotgun (WGS) entry which is preliminary data.</text>
</comment>
<dbReference type="InterPro" id="IPR010982">
    <property type="entry name" value="Lambda_DNA-bd_dom_sf"/>
</dbReference>
<dbReference type="GO" id="GO:0000976">
    <property type="term" value="F:transcription cis-regulatory region binding"/>
    <property type="evidence" value="ECO:0007669"/>
    <property type="project" value="TreeGrafter"/>
</dbReference>
<dbReference type="AlphaFoldDB" id="A0AA41FJN4"/>
<evidence type="ECO:0000259" key="5">
    <source>
        <dbReference type="PROSITE" id="PS50943"/>
    </source>
</evidence>
<dbReference type="InterPro" id="IPR001387">
    <property type="entry name" value="Cro/C1-type_HTH"/>
</dbReference>
<proteinExistence type="predicted"/>
<dbReference type="PANTHER" id="PTHR30146:SF154">
    <property type="entry name" value="TRANSCRIPTION REGULATOR, MEMBER OF GALR FAMILY"/>
    <property type="match status" value="1"/>
</dbReference>
<feature type="domain" description="HTH cro/C1-type" evidence="5">
    <location>
        <begin position="16"/>
        <end position="70"/>
    </location>
</feature>
<dbReference type="SMART" id="SM00530">
    <property type="entry name" value="HTH_XRE"/>
    <property type="match status" value="1"/>
</dbReference>
<feature type="domain" description="HTH lacI-type" evidence="4">
    <location>
        <begin position="26"/>
        <end position="71"/>
    </location>
</feature>
<dbReference type="RefSeq" id="WP_117451968.1">
    <property type="nucleotide sequence ID" value="NZ_CABJDD010000018.1"/>
</dbReference>
<dbReference type="CDD" id="cd01392">
    <property type="entry name" value="HTH_LacI"/>
    <property type="match status" value="1"/>
</dbReference>
<dbReference type="PANTHER" id="PTHR30146">
    <property type="entry name" value="LACI-RELATED TRANSCRIPTIONAL REPRESSOR"/>
    <property type="match status" value="1"/>
</dbReference>
<evidence type="ECO:0000256" key="1">
    <source>
        <dbReference type="ARBA" id="ARBA00023015"/>
    </source>
</evidence>
<dbReference type="GO" id="GO:0003700">
    <property type="term" value="F:DNA-binding transcription factor activity"/>
    <property type="evidence" value="ECO:0007669"/>
    <property type="project" value="TreeGrafter"/>
</dbReference>
<dbReference type="Pfam" id="PF13377">
    <property type="entry name" value="Peripla_BP_3"/>
    <property type="match status" value="1"/>
</dbReference>
<dbReference type="SUPFAM" id="SSF47413">
    <property type="entry name" value="lambda repressor-like DNA-binding domains"/>
    <property type="match status" value="1"/>
</dbReference>
<dbReference type="SUPFAM" id="SSF53822">
    <property type="entry name" value="Periplasmic binding protein-like I"/>
    <property type="match status" value="1"/>
</dbReference>
<reference evidence="6" key="1">
    <citation type="journal article" date="2021" name="Gut Microbes">
        <title>A synthetic consortium of 100 gut commensals modulates the composition and function in a colon model of the microbiome of elderly subjects.</title>
        <authorList>
            <person name="Perez M."/>
            <person name="Ntemiri A."/>
            <person name="Tan H."/>
            <person name="Harris H.M.B."/>
            <person name="Roager H.M."/>
            <person name="Ribiere C."/>
            <person name="O'Toole P.W."/>
        </authorList>
    </citation>
    <scope>NUCLEOTIDE SEQUENCE</scope>
    <source>
        <strain evidence="6">MCC335</strain>
    </source>
</reference>
<keyword evidence="1" id="KW-0805">Transcription regulation</keyword>